<gene>
    <name evidence="1" type="ORF">GB928_004235</name>
</gene>
<proteinExistence type="predicted"/>
<organism evidence="1 2">
    <name type="scientific">Shinella curvata</name>
    <dbReference type="NCBI Taxonomy" id="1817964"/>
    <lineage>
        <taxon>Bacteria</taxon>
        <taxon>Pseudomonadati</taxon>
        <taxon>Pseudomonadota</taxon>
        <taxon>Alphaproteobacteria</taxon>
        <taxon>Hyphomicrobiales</taxon>
        <taxon>Rhizobiaceae</taxon>
        <taxon>Shinella</taxon>
    </lineage>
</organism>
<evidence type="ECO:0000313" key="1">
    <source>
        <dbReference type="EMBL" id="MDO6120384.1"/>
    </source>
</evidence>
<dbReference type="EMBL" id="WHSC02000001">
    <property type="protein sequence ID" value="MDO6120384.1"/>
    <property type="molecule type" value="Genomic_DNA"/>
</dbReference>
<dbReference type="Proteomes" id="UP001177080">
    <property type="component" value="Unassembled WGS sequence"/>
</dbReference>
<keyword evidence="2" id="KW-1185">Reference proteome</keyword>
<accession>A0ABT8X9I6</accession>
<sequence length="136" mass="13353">MAALSITAANVVAGTNSTRDIGTAGTTITAGQAVYLDTATNKWLLADTNSATAAARVASAIALNSASLNQPISLHKSGDITIGATVTAGVAYYLGGTAGTIVPVGDLTTGDYPQIIGIAKSATVLAVDFQSAGVAL</sequence>
<comment type="caution">
    <text evidence="1">The sequence shown here is derived from an EMBL/GenBank/DDBJ whole genome shotgun (WGS) entry which is preliminary data.</text>
</comment>
<name>A0ABT8X9I6_9HYPH</name>
<protein>
    <submittedName>
        <fullName evidence="1">Uncharacterized protein</fullName>
    </submittedName>
</protein>
<reference evidence="1" key="1">
    <citation type="submission" date="2022-04" db="EMBL/GenBank/DDBJ databases">
        <title>Shinella lacus sp. nov., a novel member of the genus Shinella from water.</title>
        <authorList>
            <person name="Deng Y."/>
        </authorList>
    </citation>
    <scope>NUCLEOTIDE SEQUENCE</scope>
    <source>
        <strain evidence="1">JCM 31239</strain>
    </source>
</reference>
<evidence type="ECO:0000313" key="2">
    <source>
        <dbReference type="Proteomes" id="UP001177080"/>
    </source>
</evidence>
<dbReference type="RefSeq" id="WP_244758743.1">
    <property type="nucleotide sequence ID" value="NZ_JALJCJ010000001.1"/>
</dbReference>